<dbReference type="InterPro" id="IPR004538">
    <property type="entry name" value="Hemolysin_A/TlyA"/>
</dbReference>
<dbReference type="Gene3D" id="3.40.50.150">
    <property type="entry name" value="Vaccinia Virus protein VP39"/>
    <property type="match status" value="1"/>
</dbReference>
<evidence type="ECO:0000256" key="2">
    <source>
        <dbReference type="ARBA" id="ARBA00029460"/>
    </source>
</evidence>
<evidence type="ECO:0000259" key="4">
    <source>
        <dbReference type="SMART" id="SM00363"/>
    </source>
</evidence>
<reference evidence="6" key="1">
    <citation type="submission" date="2017-04" db="EMBL/GenBank/DDBJ databases">
        <authorList>
            <person name="Varghese N."/>
            <person name="Submissions S."/>
        </authorList>
    </citation>
    <scope>NUCLEOTIDE SEQUENCE [LARGE SCALE GENOMIC DNA]</scope>
    <source>
        <strain evidence="6">DSM 16512</strain>
    </source>
</reference>
<dbReference type="GO" id="GO:0008168">
    <property type="term" value="F:methyltransferase activity"/>
    <property type="evidence" value="ECO:0007669"/>
    <property type="project" value="UniProtKB-KW"/>
</dbReference>
<keyword evidence="1 3" id="KW-0694">RNA-binding</keyword>
<dbReference type="SUPFAM" id="SSF55174">
    <property type="entry name" value="Alpha-L RNA-binding motif"/>
    <property type="match status" value="1"/>
</dbReference>
<evidence type="ECO:0000256" key="1">
    <source>
        <dbReference type="ARBA" id="ARBA00022884"/>
    </source>
</evidence>
<dbReference type="AlphaFoldDB" id="A0A1W1WT80"/>
<dbReference type="InterPro" id="IPR036986">
    <property type="entry name" value="S4_RNA-bd_sf"/>
</dbReference>
<comment type="similarity">
    <text evidence="2">Belongs to the TlyA family.</text>
</comment>
<dbReference type="Proteomes" id="UP000192602">
    <property type="component" value="Unassembled WGS sequence"/>
</dbReference>
<dbReference type="GO" id="GO:0003723">
    <property type="term" value="F:RNA binding"/>
    <property type="evidence" value="ECO:0007669"/>
    <property type="project" value="UniProtKB-KW"/>
</dbReference>
<keyword evidence="5" id="KW-0808">Transferase</keyword>
<accession>A0A1W1WT80</accession>
<dbReference type="Gene3D" id="3.10.290.10">
    <property type="entry name" value="RNA-binding S4 domain"/>
    <property type="match status" value="1"/>
</dbReference>
<dbReference type="EMBL" id="FWWZ01000001">
    <property type="protein sequence ID" value="SMC09409.1"/>
    <property type="molecule type" value="Genomic_DNA"/>
</dbReference>
<dbReference type="PANTHER" id="PTHR32319:SF0">
    <property type="entry name" value="BACTERIAL HEMOLYSIN-LIKE PROTEIN"/>
    <property type="match status" value="1"/>
</dbReference>
<proteinExistence type="inferred from homology"/>
<dbReference type="Pfam" id="PF01728">
    <property type="entry name" value="FtsJ"/>
    <property type="match status" value="1"/>
</dbReference>
<dbReference type="CDD" id="cd02440">
    <property type="entry name" value="AdoMet_MTases"/>
    <property type="match status" value="1"/>
</dbReference>
<keyword evidence="6" id="KW-1185">Reference proteome</keyword>
<dbReference type="PANTHER" id="PTHR32319">
    <property type="entry name" value="BACTERIAL HEMOLYSIN-LIKE PROTEIN"/>
    <property type="match status" value="1"/>
</dbReference>
<evidence type="ECO:0000313" key="5">
    <source>
        <dbReference type="EMBL" id="SMC09409.1"/>
    </source>
</evidence>
<name>A0A1W1WT80_9BACT</name>
<protein>
    <submittedName>
        <fullName evidence="5">23S rRNA (Cytidine1920-2'-O)/16S rRNA (Cytidine1409-2'-O)-methyltransferase</fullName>
    </submittedName>
</protein>
<dbReference type="InterPro" id="IPR029063">
    <property type="entry name" value="SAM-dependent_MTases_sf"/>
</dbReference>
<dbReference type="InterPro" id="IPR002942">
    <property type="entry name" value="S4_RNA-bd"/>
</dbReference>
<dbReference type="SMART" id="SM00363">
    <property type="entry name" value="S4"/>
    <property type="match status" value="1"/>
</dbReference>
<dbReference type="STRING" id="1069081.SAMN05660197_1216"/>
<keyword evidence="5" id="KW-0489">Methyltransferase</keyword>
<feature type="domain" description="RNA-binding S4" evidence="4">
    <location>
        <begin position="1"/>
        <end position="64"/>
    </location>
</feature>
<dbReference type="CDD" id="cd00165">
    <property type="entry name" value="S4"/>
    <property type="match status" value="1"/>
</dbReference>
<dbReference type="InterPro" id="IPR047048">
    <property type="entry name" value="TlyA"/>
</dbReference>
<organism evidence="5 6">
    <name type="scientific">Nitratiruptor tergarcus DSM 16512</name>
    <dbReference type="NCBI Taxonomy" id="1069081"/>
    <lineage>
        <taxon>Bacteria</taxon>
        <taxon>Pseudomonadati</taxon>
        <taxon>Campylobacterota</taxon>
        <taxon>Epsilonproteobacteria</taxon>
        <taxon>Nautiliales</taxon>
        <taxon>Nitratiruptoraceae</taxon>
        <taxon>Nitratiruptor</taxon>
    </lineage>
</organism>
<sequence length="234" mass="26282">MRLDSYLVKQNLVDSRNKAAEIIRSKKVLVDGKVATKPAMQVTGDENITLLQNLYVSRAAYKLKAFLQSSGFNPAGMEVLDVGASTGGFTQVLLEFGAEKVVALDVGKGQLHPTLQTHTKVVDKSQTDIRSFTAKPFELVTCDVSFISLHHILKDLDRLAKRYIITLFKPQFEVGKDVKRDKRGVVKDAKAVQRAIEKFEEAVKKLGWRELRKEQAKIAGKEGNIEWVYLFEKC</sequence>
<evidence type="ECO:0000256" key="3">
    <source>
        <dbReference type="PROSITE-ProRule" id="PRU00182"/>
    </source>
</evidence>
<dbReference type="InterPro" id="IPR002877">
    <property type="entry name" value="RNA_MeTrfase_FtsJ_dom"/>
</dbReference>
<dbReference type="NCBIfam" id="TIGR00478">
    <property type="entry name" value="tly"/>
    <property type="match status" value="1"/>
</dbReference>
<dbReference type="Pfam" id="PF01479">
    <property type="entry name" value="S4"/>
    <property type="match status" value="1"/>
</dbReference>
<dbReference type="SUPFAM" id="SSF53335">
    <property type="entry name" value="S-adenosyl-L-methionine-dependent methyltransferases"/>
    <property type="match status" value="1"/>
</dbReference>
<evidence type="ECO:0000313" key="6">
    <source>
        <dbReference type="Proteomes" id="UP000192602"/>
    </source>
</evidence>
<dbReference type="GO" id="GO:0032259">
    <property type="term" value="P:methylation"/>
    <property type="evidence" value="ECO:0007669"/>
    <property type="project" value="UniProtKB-KW"/>
</dbReference>
<dbReference type="PROSITE" id="PS50889">
    <property type="entry name" value="S4"/>
    <property type="match status" value="1"/>
</dbReference>
<gene>
    <name evidence="5" type="ORF">SAMN05660197_1216</name>
</gene>